<evidence type="ECO:0000256" key="2">
    <source>
        <dbReference type="ARBA" id="ARBA00007357"/>
    </source>
</evidence>
<dbReference type="GO" id="GO:0004222">
    <property type="term" value="F:metalloendopeptidase activity"/>
    <property type="evidence" value="ECO:0007669"/>
    <property type="project" value="InterPro"/>
</dbReference>
<comment type="caution">
    <text evidence="10">The sequence shown here is derived from an EMBL/GenBank/DDBJ whole genome shotgun (WGS) entry which is preliminary data.</text>
</comment>
<dbReference type="GO" id="GO:0005886">
    <property type="term" value="C:plasma membrane"/>
    <property type="evidence" value="ECO:0007669"/>
    <property type="project" value="TreeGrafter"/>
</dbReference>
<dbReference type="AlphaFoldDB" id="A0A0G1XXZ6"/>
<evidence type="ECO:0000259" key="8">
    <source>
        <dbReference type="Pfam" id="PF01431"/>
    </source>
</evidence>
<dbReference type="InterPro" id="IPR042089">
    <property type="entry name" value="Peptidase_M13_dom_2"/>
</dbReference>
<dbReference type="GO" id="GO:0016485">
    <property type="term" value="P:protein processing"/>
    <property type="evidence" value="ECO:0007669"/>
    <property type="project" value="TreeGrafter"/>
</dbReference>
<dbReference type="PROSITE" id="PS51885">
    <property type="entry name" value="NEPRILYSIN"/>
    <property type="match status" value="1"/>
</dbReference>
<dbReference type="InterPro" id="IPR008753">
    <property type="entry name" value="Peptidase_M13_N"/>
</dbReference>
<dbReference type="InterPro" id="IPR024079">
    <property type="entry name" value="MetalloPept_cat_dom_sf"/>
</dbReference>
<feature type="domain" description="Peptidase M13 C-terminal" evidence="8">
    <location>
        <begin position="449"/>
        <end position="647"/>
    </location>
</feature>
<dbReference type="InterPro" id="IPR000718">
    <property type="entry name" value="Peptidase_M13"/>
</dbReference>
<reference evidence="10 11" key="1">
    <citation type="journal article" date="2015" name="Nature">
        <title>rRNA introns, odd ribosomes, and small enigmatic genomes across a large radiation of phyla.</title>
        <authorList>
            <person name="Brown C.T."/>
            <person name="Hug L.A."/>
            <person name="Thomas B.C."/>
            <person name="Sharon I."/>
            <person name="Castelle C.J."/>
            <person name="Singh A."/>
            <person name="Wilkins M.J."/>
            <person name="Williams K.H."/>
            <person name="Banfield J.F."/>
        </authorList>
    </citation>
    <scope>NUCLEOTIDE SEQUENCE [LARGE SCALE GENOMIC DNA]</scope>
</reference>
<dbReference type="SUPFAM" id="SSF55486">
    <property type="entry name" value="Metalloproteases ('zincins'), catalytic domain"/>
    <property type="match status" value="1"/>
</dbReference>
<keyword evidence="4" id="KW-0479">Metal-binding</keyword>
<dbReference type="Pfam" id="PF05649">
    <property type="entry name" value="Peptidase_M13_N"/>
    <property type="match status" value="1"/>
</dbReference>
<dbReference type="Proteomes" id="UP000034740">
    <property type="component" value="Unassembled WGS sequence"/>
</dbReference>
<dbReference type="PRINTS" id="PR00786">
    <property type="entry name" value="NEPRILYSIN"/>
</dbReference>
<evidence type="ECO:0000256" key="4">
    <source>
        <dbReference type="ARBA" id="ARBA00022723"/>
    </source>
</evidence>
<evidence type="ECO:0000256" key="7">
    <source>
        <dbReference type="ARBA" id="ARBA00023049"/>
    </source>
</evidence>
<dbReference type="GO" id="GO:0046872">
    <property type="term" value="F:metal ion binding"/>
    <property type="evidence" value="ECO:0007669"/>
    <property type="project" value="UniProtKB-KW"/>
</dbReference>
<keyword evidence="7" id="KW-0482">Metalloprotease</keyword>
<dbReference type="EMBL" id="LCRO01000002">
    <property type="protein sequence ID" value="KKW35876.1"/>
    <property type="molecule type" value="Genomic_DNA"/>
</dbReference>
<organism evidence="10 11">
    <name type="scientific">Candidatus Adlerbacteria bacterium GW2011_GWA1_54_10</name>
    <dbReference type="NCBI Taxonomy" id="1618605"/>
    <lineage>
        <taxon>Bacteria</taxon>
        <taxon>Candidatus Adleribacteriota</taxon>
    </lineage>
</organism>
<evidence type="ECO:0000256" key="6">
    <source>
        <dbReference type="ARBA" id="ARBA00022833"/>
    </source>
</evidence>
<keyword evidence="5" id="KW-0378">Hydrolase</keyword>
<dbReference type="Gene3D" id="3.40.390.10">
    <property type="entry name" value="Collagenase (Catalytic Domain)"/>
    <property type="match status" value="1"/>
</dbReference>
<evidence type="ECO:0000256" key="3">
    <source>
        <dbReference type="ARBA" id="ARBA00022670"/>
    </source>
</evidence>
<sequence length="653" mass="75008">MAKKAKHKKEKNWWGFDTGSINKNKRPQDDFYAYANVGWLKSAAIPPEEARWGSFNILRYETELRLKKIAARTRDPLVGQIYRSAIDLKHHNKLGLKPLRPLLGHVRAAKNKEELLKTLAHFHRIGVSGFWGTFVDQDAKQSSRYILHLWQGGLGMPDRDYYLLDGLEQRRVRDAYVLHIKKLMRIAGTSKKGAERFVKTVMGIETALARGSMCKEDLRDAEKVYHKKSAHELARISPEIDWQKFFALIGVRKTKKIIVGQPKFFAAVSKIIEATPLEDLKIYLEWNLINGCAPLLSEPLVRENFNFYARTLAGVKKMRQPWRRALGAVGGCVPFALGELYVKRYFPHSAKRAIDALVDDLFLAYETRIKKLDWMSIVTKRKAVKKLRSMARKIGYPSKRKSYKGLVAKEKDFFGNMLRASEFEHRRQIKKLLQPIDRAEWHMSPQTVNAYCNFGLNEIVFPAAILQWPFFDMQADAAINYAGIGSVIAHEMTHGFDDQGSKFDHRGNMRNWWSVADRKRFVKKSKRFIAQAGAQKAAPGININGQLTLGENIADFGGLVIAWDAYQKYLREHGRKAIAGLSPEERFFLGFAQMEREAVRPEYLKTQVLTDPHAPAPWRINGPLSNFEPFYKTFSVKKDDKLYRPSSSRASMW</sequence>
<keyword evidence="6" id="KW-0862">Zinc</keyword>
<evidence type="ECO:0000313" key="11">
    <source>
        <dbReference type="Proteomes" id="UP000034740"/>
    </source>
</evidence>
<name>A0A0G1XXZ6_9BACT</name>
<protein>
    <submittedName>
        <fullName evidence="10">Endothelin-converting enzyme 1</fullName>
    </submittedName>
</protein>
<dbReference type="InterPro" id="IPR018497">
    <property type="entry name" value="Peptidase_M13_C"/>
</dbReference>
<comment type="cofactor">
    <cofactor evidence="1">
        <name>Zn(2+)</name>
        <dbReference type="ChEBI" id="CHEBI:29105"/>
    </cofactor>
</comment>
<dbReference type="PANTHER" id="PTHR11733:SF167">
    <property type="entry name" value="FI17812P1-RELATED"/>
    <property type="match status" value="1"/>
</dbReference>
<comment type="similarity">
    <text evidence="2">Belongs to the peptidase M13 family.</text>
</comment>
<dbReference type="CDD" id="cd08662">
    <property type="entry name" value="M13"/>
    <property type="match status" value="1"/>
</dbReference>
<dbReference type="Pfam" id="PF01431">
    <property type="entry name" value="Peptidase_M13"/>
    <property type="match status" value="1"/>
</dbReference>
<gene>
    <name evidence="10" type="ORF">UY83_C0002G0033</name>
</gene>
<evidence type="ECO:0000256" key="1">
    <source>
        <dbReference type="ARBA" id="ARBA00001947"/>
    </source>
</evidence>
<evidence type="ECO:0000313" key="10">
    <source>
        <dbReference type="EMBL" id="KKW35876.1"/>
    </source>
</evidence>
<keyword evidence="3" id="KW-0645">Protease</keyword>
<dbReference type="Gene3D" id="1.10.1380.10">
    <property type="entry name" value="Neutral endopeptidase , domain2"/>
    <property type="match status" value="1"/>
</dbReference>
<feature type="domain" description="Peptidase M13 N-terminal" evidence="9">
    <location>
        <begin position="27"/>
        <end position="397"/>
    </location>
</feature>
<accession>A0A0G1XXZ6</accession>
<evidence type="ECO:0000256" key="5">
    <source>
        <dbReference type="ARBA" id="ARBA00022801"/>
    </source>
</evidence>
<proteinExistence type="inferred from homology"/>
<evidence type="ECO:0000259" key="9">
    <source>
        <dbReference type="Pfam" id="PF05649"/>
    </source>
</evidence>
<dbReference type="PATRIC" id="fig|1618605.3.peg.115"/>
<dbReference type="PANTHER" id="PTHR11733">
    <property type="entry name" value="ZINC METALLOPROTEASE FAMILY M13 NEPRILYSIN-RELATED"/>
    <property type="match status" value="1"/>
</dbReference>